<feature type="non-terminal residue" evidence="9">
    <location>
        <position position="1"/>
    </location>
</feature>
<protein>
    <recommendedName>
        <fullName evidence="6">Amine oxidase</fullName>
        <ecNumber evidence="6">1.4.3.-</ecNumber>
    </recommendedName>
</protein>
<keyword evidence="10" id="KW-1185">Reference proteome</keyword>
<dbReference type="PANTHER" id="PTHR43563">
    <property type="entry name" value="AMINE OXIDASE"/>
    <property type="match status" value="1"/>
</dbReference>
<dbReference type="EC" id="1.4.3.-" evidence="6"/>
<dbReference type="SUPFAM" id="SSF51905">
    <property type="entry name" value="FAD/NAD(P)-binding domain"/>
    <property type="match status" value="1"/>
</dbReference>
<evidence type="ECO:0000313" key="9">
    <source>
        <dbReference type="EMBL" id="KAG9510291.1"/>
    </source>
</evidence>
<comment type="catalytic activity">
    <reaction evidence="5">
        <text>a secondary aliphatic amine + O2 + H2O = a primary amine + an aldehyde + H2O2</text>
        <dbReference type="Rhea" id="RHEA:26414"/>
        <dbReference type="ChEBI" id="CHEBI:15377"/>
        <dbReference type="ChEBI" id="CHEBI:15379"/>
        <dbReference type="ChEBI" id="CHEBI:16240"/>
        <dbReference type="ChEBI" id="CHEBI:17478"/>
        <dbReference type="ChEBI" id="CHEBI:58855"/>
        <dbReference type="ChEBI" id="CHEBI:65296"/>
        <dbReference type="EC" id="1.4.3.4"/>
    </reaction>
</comment>
<feature type="compositionally biased region" description="Low complexity" evidence="7">
    <location>
        <begin position="103"/>
        <end position="119"/>
    </location>
</feature>
<evidence type="ECO:0000256" key="7">
    <source>
        <dbReference type="SAM" id="MobiDB-lite"/>
    </source>
</evidence>
<evidence type="ECO:0000256" key="6">
    <source>
        <dbReference type="RuleBase" id="RU362067"/>
    </source>
</evidence>
<keyword evidence="6" id="KW-0285">Flavoprotein</keyword>
<evidence type="ECO:0000256" key="2">
    <source>
        <dbReference type="ARBA" id="ARBA00004362"/>
    </source>
</evidence>
<dbReference type="Proteomes" id="UP000825002">
    <property type="component" value="Unassembled WGS sequence"/>
</dbReference>
<dbReference type="SUPFAM" id="SSF54373">
    <property type="entry name" value="FAD-linked reductases, C-terminal domain"/>
    <property type="match status" value="1"/>
</dbReference>
<comment type="subcellular location">
    <subcellularLocation>
        <location evidence="2">Mitochondrion outer membrane</location>
        <topology evidence="2">Single-pass type IV membrane protein</topology>
        <orientation evidence="2">Cytoplasmic side</orientation>
    </subcellularLocation>
</comment>
<proteinExistence type="inferred from homology"/>
<evidence type="ECO:0000256" key="5">
    <source>
        <dbReference type="ARBA" id="ARBA00048448"/>
    </source>
</evidence>
<keyword evidence="4 6" id="KW-0560">Oxidoreductase</keyword>
<dbReference type="PANTHER" id="PTHR43563:SF23">
    <property type="entry name" value="AMINE OXIDASE"/>
    <property type="match status" value="1"/>
</dbReference>
<dbReference type="InterPro" id="IPR050703">
    <property type="entry name" value="Flavin_MAO"/>
</dbReference>
<evidence type="ECO:0000256" key="3">
    <source>
        <dbReference type="ARBA" id="ARBA00005995"/>
    </source>
</evidence>
<keyword evidence="6" id="KW-0274">FAD</keyword>
<evidence type="ECO:0000259" key="8">
    <source>
        <dbReference type="Pfam" id="PF01593"/>
    </source>
</evidence>
<comment type="caution">
    <text evidence="9">The sequence shown here is derived from an EMBL/GenBank/DDBJ whole genome shotgun (WGS) entry which is preliminary data.</text>
</comment>
<evidence type="ECO:0000256" key="4">
    <source>
        <dbReference type="ARBA" id="ARBA00023002"/>
    </source>
</evidence>
<name>A0ABQ7SA88_9ACAR</name>
<dbReference type="Gene3D" id="3.50.50.60">
    <property type="entry name" value="FAD/NAD(P)-binding domain"/>
    <property type="match status" value="2"/>
</dbReference>
<reference evidence="9 10" key="1">
    <citation type="submission" date="2020-10" db="EMBL/GenBank/DDBJ databases">
        <authorList>
            <person name="Klimov P.B."/>
            <person name="Dyachkov S.M."/>
            <person name="Chetverikov P.E."/>
        </authorList>
    </citation>
    <scope>NUCLEOTIDE SEQUENCE [LARGE SCALE GENOMIC DNA]</scope>
    <source>
        <strain evidence="9">BMOC 18-1129-001#AD2665</strain>
        <tissue evidence="9">Entire mites</tissue>
    </source>
</reference>
<feature type="domain" description="Amine oxidase" evidence="8">
    <location>
        <begin position="1"/>
        <end position="509"/>
    </location>
</feature>
<organism evidence="9 10">
    <name type="scientific">Fragariocoptes setiger</name>
    <dbReference type="NCBI Taxonomy" id="1670756"/>
    <lineage>
        <taxon>Eukaryota</taxon>
        <taxon>Metazoa</taxon>
        <taxon>Ecdysozoa</taxon>
        <taxon>Arthropoda</taxon>
        <taxon>Chelicerata</taxon>
        <taxon>Arachnida</taxon>
        <taxon>Acari</taxon>
        <taxon>Acariformes</taxon>
        <taxon>Trombidiformes</taxon>
        <taxon>Prostigmata</taxon>
        <taxon>Eupodina</taxon>
        <taxon>Eriophyoidea</taxon>
        <taxon>Phytoptidae</taxon>
        <taxon>Fragariocoptes</taxon>
    </lineage>
</organism>
<comment type="cofactor">
    <cofactor evidence="1 6">
        <name>FAD</name>
        <dbReference type="ChEBI" id="CHEBI:57692"/>
    </cofactor>
</comment>
<feature type="region of interest" description="Disordered" evidence="7">
    <location>
        <begin position="98"/>
        <end position="129"/>
    </location>
</feature>
<comment type="similarity">
    <text evidence="3 6">Belongs to the flavin monoamine oxidase family.</text>
</comment>
<sequence>LSAANVLTQHGLNVLVLEARDRVGGRTLTKTTGSLWCDLGGSYVGPTQDCLLRLVEEFGLETYKVDETKAISYLAVKPEKSSWHSLFGSRWFSRTKPPDNGCSGDTTSTADSDASKSGTNLTRQKSIASRLQRRPITGLTPECRLRRARFMFDESVPVGNWFERLDFNNVIRLMDTMGATIPSDAPWNAPQAQLWDSMSFREWIQQTAWTQSVRNFFNELFIAIDVTVEASDASLLWLLWYVKQCGGVGRSISTTNGGQERKVCGGTQQISLRLREKLGASKVLLNKPVYKVDQTLGPMVVLTTCDGAQYQADYVIFAFPPHLQLKIHYSPPLPPEKTLLAQRSPMGMVAKVILYYETAFWKQRGLCGSLMLQTKDHFSHPVVFALDETKPDGSHPAIIAFVPARSWYETRSLSKEDKGRLVARCFADATGYDEFLTPIAVEHFDWTSEQYSGGCYTTTHSPGALTKFGHALRQPYGRIYYAGTETAIKWSGYMDGAVSAGERAAREILHRLGRIDETQIWQVEPESRIVPATPYEYSWWTLHSPTPSAVVKSSLLASSIVFVILLHATKKMPMMHARFCS</sequence>
<dbReference type="PRINTS" id="PR00757">
    <property type="entry name" value="AMINEOXDASEF"/>
</dbReference>
<evidence type="ECO:0000256" key="1">
    <source>
        <dbReference type="ARBA" id="ARBA00001974"/>
    </source>
</evidence>
<gene>
    <name evidence="9" type="primary">mao</name>
    <name evidence="9" type="ORF">GZH46_01175</name>
</gene>
<dbReference type="InterPro" id="IPR001613">
    <property type="entry name" value="Flavin_amine_oxidase"/>
</dbReference>
<dbReference type="EMBL" id="JAIFTH010000183">
    <property type="protein sequence ID" value="KAG9510291.1"/>
    <property type="molecule type" value="Genomic_DNA"/>
</dbReference>
<evidence type="ECO:0000313" key="10">
    <source>
        <dbReference type="Proteomes" id="UP000825002"/>
    </source>
</evidence>
<dbReference type="InterPro" id="IPR036188">
    <property type="entry name" value="FAD/NAD-bd_sf"/>
</dbReference>
<accession>A0ABQ7SA88</accession>
<feature type="compositionally biased region" description="Polar residues" evidence="7">
    <location>
        <begin position="120"/>
        <end position="129"/>
    </location>
</feature>
<dbReference type="Pfam" id="PF01593">
    <property type="entry name" value="Amino_oxidase"/>
    <property type="match status" value="1"/>
</dbReference>
<dbReference type="InterPro" id="IPR002937">
    <property type="entry name" value="Amino_oxidase"/>
</dbReference>